<evidence type="ECO:0000256" key="7">
    <source>
        <dbReference type="ARBA" id="ARBA00023080"/>
    </source>
</evidence>
<dbReference type="InterPro" id="IPR002637">
    <property type="entry name" value="RdgB/HAM1"/>
</dbReference>
<dbReference type="PANTHER" id="PTHR11067">
    <property type="entry name" value="INOSINE TRIPHOSPHATE PYROPHOSPHATASE/HAM1 PROTEIN"/>
    <property type="match status" value="1"/>
</dbReference>
<dbReference type="Pfam" id="PF01725">
    <property type="entry name" value="Ham1p_like"/>
    <property type="match status" value="1"/>
</dbReference>
<keyword evidence="6 10" id="KW-0460">Magnesium</keyword>
<reference evidence="12 13" key="1">
    <citation type="submission" date="2016-03" db="EMBL/GenBank/DDBJ databases">
        <authorList>
            <person name="Devillers H."/>
        </authorList>
    </citation>
    <scope>NUCLEOTIDE SEQUENCE [LARGE SCALE GENOMIC DNA]</scope>
    <source>
        <strain evidence="12">CBS 6772</strain>
    </source>
</reference>
<evidence type="ECO:0000256" key="6">
    <source>
        <dbReference type="ARBA" id="ARBA00022842"/>
    </source>
</evidence>
<dbReference type="CDD" id="cd00515">
    <property type="entry name" value="HAM1"/>
    <property type="match status" value="1"/>
</dbReference>
<dbReference type="STRING" id="4955.A0A1G4MAG4"/>
<dbReference type="GO" id="GO:0000166">
    <property type="term" value="F:nucleotide binding"/>
    <property type="evidence" value="ECO:0007669"/>
    <property type="project" value="UniProtKB-KW"/>
</dbReference>
<feature type="binding site" evidence="10">
    <location>
        <position position="74"/>
    </location>
    <ligand>
        <name>Mg(2+)</name>
        <dbReference type="ChEBI" id="CHEBI:18420"/>
    </ligand>
</feature>
<comment type="catalytic activity">
    <reaction evidence="10">
        <text>ITP + H2O = IMP + diphosphate + H(+)</text>
        <dbReference type="Rhea" id="RHEA:29399"/>
        <dbReference type="ChEBI" id="CHEBI:15377"/>
        <dbReference type="ChEBI" id="CHEBI:15378"/>
        <dbReference type="ChEBI" id="CHEBI:33019"/>
        <dbReference type="ChEBI" id="CHEBI:58053"/>
        <dbReference type="ChEBI" id="CHEBI:61402"/>
        <dbReference type="EC" id="3.6.1.66"/>
    </reaction>
</comment>
<comment type="catalytic activity">
    <reaction evidence="10">
        <text>dITP + H2O = dIMP + diphosphate + H(+)</text>
        <dbReference type="Rhea" id="RHEA:28342"/>
        <dbReference type="ChEBI" id="CHEBI:15377"/>
        <dbReference type="ChEBI" id="CHEBI:15378"/>
        <dbReference type="ChEBI" id="CHEBI:33019"/>
        <dbReference type="ChEBI" id="CHEBI:61194"/>
        <dbReference type="ChEBI" id="CHEBI:61382"/>
        <dbReference type="EC" id="3.6.1.66"/>
    </reaction>
</comment>
<dbReference type="SUPFAM" id="SSF52972">
    <property type="entry name" value="ITPase-like"/>
    <property type="match status" value="1"/>
</dbReference>
<evidence type="ECO:0000313" key="13">
    <source>
        <dbReference type="Proteomes" id="UP000190831"/>
    </source>
</evidence>
<accession>A0A1G4MAG4</accession>
<evidence type="ECO:0000256" key="11">
    <source>
        <dbReference type="RuleBase" id="RU003781"/>
    </source>
</evidence>
<dbReference type="EMBL" id="LT598485">
    <property type="protein sequence ID" value="SCW00787.1"/>
    <property type="molecule type" value="Genomic_DNA"/>
</dbReference>
<keyword evidence="2 10" id="KW-0963">Cytoplasm</keyword>
<evidence type="ECO:0000256" key="3">
    <source>
        <dbReference type="ARBA" id="ARBA00022723"/>
    </source>
</evidence>
<evidence type="ECO:0000313" key="12">
    <source>
        <dbReference type="EMBL" id="SCW00787.1"/>
    </source>
</evidence>
<evidence type="ECO:0000256" key="2">
    <source>
        <dbReference type="ARBA" id="ARBA00022490"/>
    </source>
</evidence>
<evidence type="ECO:0000256" key="9">
    <source>
        <dbReference type="ARBA" id="ARBA00023242"/>
    </source>
</evidence>
<keyword evidence="3 10" id="KW-0479">Metal-binding</keyword>
<feature type="binding site" evidence="10">
    <location>
        <begin position="9"/>
        <end position="14"/>
    </location>
    <ligand>
        <name>ITP</name>
        <dbReference type="ChEBI" id="CHEBI:61402"/>
    </ligand>
</feature>
<dbReference type="GO" id="GO:0009204">
    <property type="term" value="P:deoxyribonucleoside triphosphate catabolic process"/>
    <property type="evidence" value="ECO:0007669"/>
    <property type="project" value="UniProtKB-UniRule"/>
</dbReference>
<dbReference type="GO" id="GO:0046872">
    <property type="term" value="F:metal ion binding"/>
    <property type="evidence" value="ECO:0007669"/>
    <property type="project" value="UniProtKB-KW"/>
</dbReference>
<keyword evidence="13" id="KW-1185">Reference proteome</keyword>
<dbReference type="GO" id="GO:0035870">
    <property type="term" value="F:dITP diphosphatase activity"/>
    <property type="evidence" value="ECO:0007669"/>
    <property type="project" value="UniProtKB-UniRule"/>
</dbReference>
<comment type="caution">
    <text evidence="10">Lacks conserved residue(s) required for the propagation of feature annotation.</text>
</comment>
<dbReference type="GO" id="GO:0005634">
    <property type="term" value="C:nucleus"/>
    <property type="evidence" value="ECO:0007669"/>
    <property type="project" value="UniProtKB-SubCell"/>
</dbReference>
<feature type="binding site" evidence="10">
    <location>
        <position position="173"/>
    </location>
    <ligand>
        <name>ITP</name>
        <dbReference type="ChEBI" id="CHEBI:61402"/>
    </ligand>
</feature>
<comment type="catalytic activity">
    <reaction evidence="10">
        <text>XTP + H2O = XMP + diphosphate + H(+)</text>
        <dbReference type="Rhea" id="RHEA:28610"/>
        <dbReference type="ChEBI" id="CHEBI:15377"/>
        <dbReference type="ChEBI" id="CHEBI:15378"/>
        <dbReference type="ChEBI" id="CHEBI:33019"/>
        <dbReference type="ChEBI" id="CHEBI:57464"/>
        <dbReference type="ChEBI" id="CHEBI:61314"/>
        <dbReference type="EC" id="3.6.1.66"/>
    </reaction>
</comment>
<comment type="subcellular location">
    <subcellularLocation>
        <location evidence="10">Cytoplasm</location>
    </subcellularLocation>
    <subcellularLocation>
        <location evidence="10">Nucleus</location>
    </subcellularLocation>
</comment>
<keyword evidence="4 10" id="KW-0547">Nucleotide-binding</keyword>
<protein>
    <recommendedName>
        <fullName evidence="10">Inosine triphosphate pyrophosphatase</fullName>
        <shortName evidence="10">ITPase</shortName>
        <shortName evidence="10">Inosine triphosphatase</shortName>
        <ecNumber evidence="10">3.6.1.66</ecNumber>
    </recommendedName>
    <alternativeName>
        <fullName evidence="10">Non-canonical purine NTP pyrophosphatase</fullName>
    </alternativeName>
    <alternativeName>
        <fullName evidence="10">Non-standard purine NTP pyrophosphatase</fullName>
    </alternativeName>
    <alternativeName>
        <fullName evidence="10">Nucleoside-triphosphate diphosphatase</fullName>
    </alternativeName>
    <alternativeName>
        <fullName evidence="10">Nucleoside-triphosphate pyrophosphatase</fullName>
        <shortName evidence="10">NTPase</shortName>
    </alternativeName>
    <alternativeName>
        <fullName evidence="10">XTP/dITP diphosphatase</fullName>
    </alternativeName>
</protein>
<evidence type="ECO:0000256" key="5">
    <source>
        <dbReference type="ARBA" id="ARBA00022801"/>
    </source>
</evidence>
<sequence>MAPQIVFVTGNENKLKEVKMILSPSEGEEEKFTLINQNIDLDEMQGADLEFIALSKCKQAVAELPKGQPVFVEDTALCFDEFNGLPGAYIKWFVKSMGVDKIVQMLAGFSNKSAQAVTTIAYADSEGQFHTFQGITRGKIVNPRGPQTFGWDCIFQPDEGSGVTYAEMPKSEKNNISQRGRAFAKFKQFLYAPK</sequence>
<feature type="binding site" evidence="10">
    <location>
        <begin position="149"/>
        <end position="152"/>
    </location>
    <ligand>
        <name>ITP</name>
        <dbReference type="ChEBI" id="CHEBI:61402"/>
    </ligand>
</feature>
<comment type="cofactor">
    <cofactor evidence="10">
        <name>Mg(2+)</name>
        <dbReference type="ChEBI" id="CHEBI:18420"/>
    </cofactor>
    <cofactor evidence="10">
        <name>Mn(2+)</name>
        <dbReference type="ChEBI" id="CHEBI:29035"/>
    </cofactor>
    <text evidence="10">Binds 1 divalent metal cation per subunit; can use either Mg(2+) or Mn(2+).</text>
</comment>
<feature type="binding site" evidence="10">
    <location>
        <position position="56"/>
    </location>
    <ligand>
        <name>ITP</name>
        <dbReference type="ChEBI" id="CHEBI:61402"/>
    </ligand>
</feature>
<comment type="similarity">
    <text evidence="1 10 11">Belongs to the HAM1 NTPase family.</text>
</comment>
<dbReference type="OrthoDB" id="6288734at2759"/>
<evidence type="ECO:0000256" key="10">
    <source>
        <dbReference type="HAMAP-Rule" id="MF_03148"/>
    </source>
</evidence>
<dbReference type="GO" id="GO:0009117">
    <property type="term" value="P:nucleotide metabolic process"/>
    <property type="evidence" value="ECO:0007669"/>
    <property type="project" value="UniProtKB-KW"/>
</dbReference>
<dbReference type="GO" id="GO:0036220">
    <property type="term" value="F:ITP diphosphatase activity"/>
    <property type="evidence" value="ECO:0007669"/>
    <property type="project" value="UniProtKB-UniRule"/>
</dbReference>
<keyword evidence="9 10" id="KW-0539">Nucleus</keyword>
<comment type="function">
    <text evidence="10">Pyrophosphatase that hydrolyzes non-canonical purine nucleotides such as inosine triphosphate (ITP), deoxyinosine triphosphate (dITP) or xanthosine 5'-triphosphate (XTP) to their respective monophosphate derivatives. The enzyme does not distinguish between the deoxy- and ribose forms. Probably excludes non-canonical purines from RNA and DNA precursor pools, thus preventing their incorporation into RNA and DNA and avoiding chromosomal lesions.</text>
</comment>
<gene>
    <name evidence="10" type="primary">HAM1</name>
    <name evidence="12" type="ORF">LAFE_0C11980G</name>
</gene>
<dbReference type="PANTHER" id="PTHR11067:SF9">
    <property type="entry name" value="INOSINE TRIPHOSPHATE PYROPHOSPHATASE"/>
    <property type="match status" value="1"/>
</dbReference>
<dbReference type="InterPro" id="IPR029001">
    <property type="entry name" value="ITPase-like_fam"/>
</dbReference>
<keyword evidence="8 10" id="KW-0464">Manganese</keyword>
<dbReference type="NCBIfam" id="TIGR00042">
    <property type="entry name" value="RdgB/HAM1 family non-canonical purine NTP pyrophosphatase"/>
    <property type="match status" value="1"/>
</dbReference>
<comment type="subunit">
    <text evidence="10">Homodimer.</text>
</comment>
<evidence type="ECO:0000256" key="1">
    <source>
        <dbReference type="ARBA" id="ARBA00008023"/>
    </source>
</evidence>
<dbReference type="OMA" id="YDPIFQP"/>
<feature type="binding site" evidence="10">
    <location>
        <position position="43"/>
    </location>
    <ligand>
        <name>Mg(2+)</name>
        <dbReference type="ChEBI" id="CHEBI:18420"/>
    </ligand>
</feature>
<dbReference type="Gene3D" id="3.90.950.10">
    <property type="match status" value="1"/>
</dbReference>
<evidence type="ECO:0000256" key="4">
    <source>
        <dbReference type="ARBA" id="ARBA00022741"/>
    </source>
</evidence>
<organism evidence="12 13">
    <name type="scientific">Lachancea fermentati</name>
    <name type="common">Zygosaccharomyces fermentati</name>
    <dbReference type="NCBI Taxonomy" id="4955"/>
    <lineage>
        <taxon>Eukaryota</taxon>
        <taxon>Fungi</taxon>
        <taxon>Dikarya</taxon>
        <taxon>Ascomycota</taxon>
        <taxon>Saccharomycotina</taxon>
        <taxon>Saccharomycetes</taxon>
        <taxon>Saccharomycetales</taxon>
        <taxon>Saccharomycetaceae</taxon>
        <taxon>Lachancea</taxon>
    </lineage>
</organism>
<dbReference type="HAMAP" id="MF_03148">
    <property type="entry name" value="HAM1_NTPase"/>
    <property type="match status" value="1"/>
</dbReference>
<dbReference type="FunFam" id="3.90.950.10:FF:000009">
    <property type="entry name" value="Inosine triphosphate pyrophosphatase"/>
    <property type="match status" value="1"/>
</dbReference>
<dbReference type="AlphaFoldDB" id="A0A1G4MAG4"/>
<dbReference type="InterPro" id="IPR027502">
    <property type="entry name" value="ITPase"/>
</dbReference>
<feature type="binding site" evidence="10">
    <location>
        <begin position="74"/>
        <end position="75"/>
    </location>
    <ligand>
        <name>ITP</name>
        <dbReference type="ChEBI" id="CHEBI:61402"/>
    </ligand>
</feature>
<dbReference type="GO" id="GO:0005737">
    <property type="term" value="C:cytoplasm"/>
    <property type="evidence" value="ECO:0007669"/>
    <property type="project" value="UniProtKB-SubCell"/>
</dbReference>
<evidence type="ECO:0000256" key="8">
    <source>
        <dbReference type="ARBA" id="ARBA00023211"/>
    </source>
</evidence>
<dbReference type="Proteomes" id="UP000190831">
    <property type="component" value="Chromosome C"/>
</dbReference>
<proteinExistence type="inferred from homology"/>
<name>A0A1G4MAG4_LACFM</name>
<keyword evidence="7 10" id="KW-0546">Nucleotide metabolism</keyword>
<dbReference type="EC" id="3.6.1.66" evidence="10"/>
<keyword evidence="5 10" id="KW-0378">Hydrolase</keyword>
<dbReference type="GO" id="GO:0036222">
    <property type="term" value="F:XTP diphosphatase activity"/>
    <property type="evidence" value="ECO:0007669"/>
    <property type="project" value="UniProtKB-UniRule"/>
</dbReference>